<dbReference type="InterPro" id="IPR036412">
    <property type="entry name" value="HAD-like_sf"/>
</dbReference>
<dbReference type="Proteomes" id="UP000548685">
    <property type="component" value="Unassembled WGS sequence"/>
</dbReference>
<organism evidence="2 3">
    <name type="scientific">Erythrobacter ramosus</name>
    <dbReference type="NCBI Taxonomy" id="35811"/>
    <lineage>
        <taxon>Bacteria</taxon>
        <taxon>Pseudomonadati</taxon>
        <taxon>Pseudomonadota</taxon>
        <taxon>Alphaproteobacteria</taxon>
        <taxon>Sphingomonadales</taxon>
        <taxon>Erythrobacteraceae</taxon>
        <taxon>Erythrobacter/Porphyrobacter group</taxon>
        <taxon>Erythrobacter</taxon>
    </lineage>
</organism>
<keyword evidence="1" id="KW-0378">Hydrolase</keyword>
<evidence type="ECO:0000313" key="2">
    <source>
        <dbReference type="EMBL" id="MXP39290.1"/>
    </source>
</evidence>
<accession>A0A6I4UK63</accession>
<keyword evidence="4" id="KW-1185">Reference proteome</keyword>
<dbReference type="NCBIfam" id="TIGR01488">
    <property type="entry name" value="HAD-SF-IB"/>
    <property type="match status" value="1"/>
</dbReference>
<dbReference type="Gene3D" id="3.40.50.1000">
    <property type="entry name" value="HAD superfamily/HAD-like"/>
    <property type="match status" value="1"/>
</dbReference>
<proteinExistence type="predicted"/>
<evidence type="ECO:0000313" key="3">
    <source>
        <dbReference type="Proteomes" id="UP000430021"/>
    </source>
</evidence>
<dbReference type="EMBL" id="WTYB01000002">
    <property type="protein sequence ID" value="MXP39290.1"/>
    <property type="molecule type" value="Genomic_DNA"/>
</dbReference>
<reference evidence="1 4" key="2">
    <citation type="submission" date="2020-08" db="EMBL/GenBank/DDBJ databases">
        <title>Genomic Encyclopedia of Type Strains, Phase IV (KMG-IV): sequencing the most valuable type-strain genomes for metagenomic binning, comparative biology and taxonomic classification.</title>
        <authorList>
            <person name="Goeker M."/>
        </authorList>
    </citation>
    <scope>NUCLEOTIDE SEQUENCE [LARGE SCALE GENOMIC DNA]</scope>
    <source>
        <strain evidence="1 4">DSM 8510</strain>
    </source>
</reference>
<dbReference type="Gene3D" id="1.20.1440.100">
    <property type="entry name" value="SG protein - dephosphorylation function"/>
    <property type="match status" value="1"/>
</dbReference>
<dbReference type="Proteomes" id="UP000430021">
    <property type="component" value="Unassembled WGS sequence"/>
</dbReference>
<reference evidence="2 3" key="1">
    <citation type="submission" date="2019-12" db="EMBL/GenBank/DDBJ databases">
        <title>Genomic-based taxomic classification of the family Erythrobacteraceae.</title>
        <authorList>
            <person name="Xu L."/>
        </authorList>
    </citation>
    <scope>NUCLEOTIDE SEQUENCE [LARGE SCALE GENOMIC DNA]</scope>
    <source>
        <strain evidence="2 3">JCM 10282</strain>
    </source>
</reference>
<dbReference type="SUPFAM" id="SSF56784">
    <property type="entry name" value="HAD-like"/>
    <property type="match status" value="1"/>
</dbReference>
<name>A0A6I4UK63_9SPHN</name>
<gene>
    <name evidence="1" type="ORF">FHS52_001580</name>
    <name evidence="2" type="ORF">GRI59_11805</name>
</gene>
<sequence>MQAIALYDLDRTVTRAPTFTPFLVHMAASGNPLRLLGVPLWVLAMLGYKAKFYGRKPLKQFGLNLLVGRKVRNGRLQPRIDAFVAGQLARNIQPGARAQIAADREAGVRLVLVTAAPEIYAEALAQALGFEACIATRHQCDGAGNLLALIDGENNYGAHKVARVEAWLAEQSLARADCHLTAYTDHASDAPILNYADTGVLVGRYAKAQPGWAQADWSAPEMSRAAT</sequence>
<protein>
    <submittedName>
        <fullName evidence="1">HAD superfamily hydrolase (TIGR01490 family)</fullName>
    </submittedName>
    <submittedName>
        <fullName evidence="2">HAD-IB family phosphatase</fullName>
    </submittedName>
</protein>
<dbReference type="EMBL" id="JACICE010000002">
    <property type="protein sequence ID" value="MBB3775611.1"/>
    <property type="molecule type" value="Genomic_DNA"/>
</dbReference>
<dbReference type="Pfam" id="PF12710">
    <property type="entry name" value="HAD"/>
    <property type="match status" value="1"/>
</dbReference>
<dbReference type="GO" id="GO:0016787">
    <property type="term" value="F:hydrolase activity"/>
    <property type="evidence" value="ECO:0007669"/>
    <property type="project" value="UniProtKB-KW"/>
</dbReference>
<dbReference type="InterPro" id="IPR023214">
    <property type="entry name" value="HAD_sf"/>
</dbReference>
<comment type="caution">
    <text evidence="2">The sequence shown here is derived from an EMBL/GenBank/DDBJ whole genome shotgun (WGS) entry which is preliminary data.</text>
</comment>
<evidence type="ECO:0000313" key="1">
    <source>
        <dbReference type="EMBL" id="MBB3775611.1"/>
    </source>
</evidence>
<dbReference type="RefSeq" id="WP_160761343.1">
    <property type="nucleotide sequence ID" value="NZ_BAAADZ010000010.1"/>
</dbReference>
<evidence type="ECO:0000313" key="4">
    <source>
        <dbReference type="Proteomes" id="UP000548685"/>
    </source>
</evidence>
<dbReference type="OrthoDB" id="7739434at2"/>
<dbReference type="AlphaFoldDB" id="A0A6I4UK63"/>